<sequence length="81" mass="9402">MPVMKEPDGHKVSKCQGINDISASTHLPCAMRNRLFSSRRVSRNELVQVFVKPDRNVWILYFNDVVLVLVKLDTKWLNLHP</sequence>
<organism evidence="1 2">
    <name type="scientific">Caerostris extrusa</name>
    <name type="common">Bark spider</name>
    <name type="synonym">Caerostris bankana</name>
    <dbReference type="NCBI Taxonomy" id="172846"/>
    <lineage>
        <taxon>Eukaryota</taxon>
        <taxon>Metazoa</taxon>
        <taxon>Ecdysozoa</taxon>
        <taxon>Arthropoda</taxon>
        <taxon>Chelicerata</taxon>
        <taxon>Arachnida</taxon>
        <taxon>Araneae</taxon>
        <taxon>Araneomorphae</taxon>
        <taxon>Entelegynae</taxon>
        <taxon>Araneoidea</taxon>
        <taxon>Araneidae</taxon>
        <taxon>Caerostris</taxon>
    </lineage>
</organism>
<dbReference type="AlphaFoldDB" id="A0AAV4WVH2"/>
<dbReference type="Proteomes" id="UP001054945">
    <property type="component" value="Unassembled WGS sequence"/>
</dbReference>
<comment type="caution">
    <text evidence="1">The sequence shown here is derived from an EMBL/GenBank/DDBJ whole genome shotgun (WGS) entry which is preliminary data.</text>
</comment>
<evidence type="ECO:0000313" key="2">
    <source>
        <dbReference type="Proteomes" id="UP001054945"/>
    </source>
</evidence>
<name>A0AAV4WVH2_CAEEX</name>
<accession>A0AAV4WVH2</accession>
<reference evidence="1 2" key="1">
    <citation type="submission" date="2021-06" db="EMBL/GenBank/DDBJ databases">
        <title>Caerostris extrusa draft genome.</title>
        <authorList>
            <person name="Kono N."/>
            <person name="Arakawa K."/>
        </authorList>
    </citation>
    <scope>NUCLEOTIDE SEQUENCE [LARGE SCALE GENOMIC DNA]</scope>
</reference>
<gene>
    <name evidence="1" type="ORF">CEXT_27251</name>
</gene>
<protein>
    <submittedName>
        <fullName evidence="1">Uncharacterized protein</fullName>
    </submittedName>
</protein>
<dbReference type="EMBL" id="BPLR01016707">
    <property type="protein sequence ID" value="GIY85876.1"/>
    <property type="molecule type" value="Genomic_DNA"/>
</dbReference>
<keyword evidence="2" id="KW-1185">Reference proteome</keyword>
<evidence type="ECO:0000313" key="1">
    <source>
        <dbReference type="EMBL" id="GIY85876.1"/>
    </source>
</evidence>
<proteinExistence type="predicted"/>